<dbReference type="InterPro" id="IPR013656">
    <property type="entry name" value="PAS_4"/>
</dbReference>
<evidence type="ECO:0000256" key="1">
    <source>
        <dbReference type="SAM" id="Phobius"/>
    </source>
</evidence>
<dbReference type="PROSITE" id="PS50113">
    <property type="entry name" value="PAC"/>
    <property type="match status" value="2"/>
</dbReference>
<feature type="transmembrane region" description="Helical" evidence="1">
    <location>
        <begin position="34"/>
        <end position="53"/>
    </location>
</feature>
<dbReference type="NCBIfam" id="TIGR00229">
    <property type="entry name" value="sensory_box"/>
    <property type="match status" value="1"/>
</dbReference>
<dbReference type="GO" id="GO:0003824">
    <property type="term" value="F:catalytic activity"/>
    <property type="evidence" value="ECO:0007669"/>
    <property type="project" value="UniProtKB-ARBA"/>
</dbReference>
<dbReference type="Gene3D" id="3.30.450.20">
    <property type="entry name" value="PAS domain"/>
    <property type="match status" value="2"/>
</dbReference>
<dbReference type="Gene3D" id="3.30.70.270">
    <property type="match status" value="1"/>
</dbReference>
<dbReference type="OrthoDB" id="9813903at2"/>
<dbReference type="InterPro" id="IPR035919">
    <property type="entry name" value="EAL_sf"/>
</dbReference>
<feature type="transmembrane region" description="Helical" evidence="1">
    <location>
        <begin position="211"/>
        <end position="229"/>
    </location>
</feature>
<dbReference type="InterPro" id="IPR000014">
    <property type="entry name" value="PAS"/>
</dbReference>
<sequence>MKQADVATGEMFEKYREGTRTAELKGSVSRRTQVLTFLAVVFILSAIGLNTVLATRQTQEQNGALAALQASGKVKHNLDALQQLLLEEHAELYTRVGTRPFYARAPYIFPSDQVTALTRAAREGCKSRTSCIGHLDELDRMVHTLSEQSEAVATRVSLHFGSVKLSDPALAELDAFFYSVVAKVVEIRVDADAAVDATVSRATFDTKRTSSVLLGSALSASLILLALILRNARSAQRLRLAWLVADRARADLFRSKQTLEYVLDHIPHGIAWKDAEHRYGGGNEVYAHDAGLTSRADLAGLTDWALRWGDDPKAVQAEDVQVMAGALSKKHFEREVNAVDGSKQWISETKLPLIDQDGAVTGVLTAYENITARRHAELALRLQSRALDASVNGIVITEPGNNTHVVLYANSAFERITGYAKDEVVGVGCDILFGIAGEPEKWHAVRDALDKSIEANVTLRCIKKDGELFWNNVLVAPVRDGDGRVTHHVGVMSDVTALVNYQSELQHQAHYDSLTGLPNRAALDNRLNEAIVRARSSGGEVSVLFVDLDRFKQVNDSLGHRVGDALLAQMAERLRRVVRSTDLVARYGGDEFMVIAERSGGAQLGPMVARLLASMAEPLRIAEHELYVEVSIGISTFPQDGIDADTLIRNADAAMYLAKENGRNGYQYYRSELNSFAADKLTLSTKLRRAVNTDALYLDYQPQFDMVTGRLCGAEALLRWHDSELGNIAPTVFIPLAEEVGLISKLGDWVIRAACSQVRVWLDEGIDCIRMSVNVSPLQLERSNLVKTVCEALDAARLPASMLELELTEGALMRDPDEVARVLRDLRKLGVTIAIDDFGTGYSSLSYLKRFSIDRIKIDRAFVQEIGSDTEYEALTLTVIAMADALKFDVIAEGVETEMQRRFLVEHGCIKGQGFLFSPAVSASRFAELAAGQPALT</sequence>
<name>A0A158GMJ1_9BURK</name>
<keyword evidence="1" id="KW-1133">Transmembrane helix</keyword>
<dbReference type="Pfam" id="PF00990">
    <property type="entry name" value="GGDEF"/>
    <property type="match status" value="1"/>
</dbReference>
<organism evidence="6 7">
    <name type="scientific">Caballeronia udeis</name>
    <dbReference type="NCBI Taxonomy" id="1232866"/>
    <lineage>
        <taxon>Bacteria</taxon>
        <taxon>Pseudomonadati</taxon>
        <taxon>Pseudomonadota</taxon>
        <taxon>Betaproteobacteria</taxon>
        <taxon>Burkholderiales</taxon>
        <taxon>Burkholderiaceae</taxon>
        <taxon>Caballeronia</taxon>
    </lineage>
</organism>
<dbReference type="Pfam" id="PF00563">
    <property type="entry name" value="EAL"/>
    <property type="match status" value="1"/>
</dbReference>
<dbReference type="CDD" id="cd01949">
    <property type="entry name" value="GGDEF"/>
    <property type="match status" value="1"/>
</dbReference>
<keyword evidence="1" id="KW-0812">Transmembrane</keyword>
<dbReference type="InterPro" id="IPR001633">
    <property type="entry name" value="EAL_dom"/>
</dbReference>
<dbReference type="AlphaFoldDB" id="A0A158GMJ1"/>
<dbReference type="InterPro" id="IPR029787">
    <property type="entry name" value="Nucleotide_cyclase"/>
</dbReference>
<dbReference type="InterPro" id="IPR043128">
    <property type="entry name" value="Rev_trsase/Diguanyl_cyclase"/>
</dbReference>
<dbReference type="NCBIfam" id="TIGR00254">
    <property type="entry name" value="GGDEF"/>
    <property type="match status" value="1"/>
</dbReference>
<dbReference type="PROSITE" id="PS50887">
    <property type="entry name" value="GGDEF"/>
    <property type="match status" value="1"/>
</dbReference>
<dbReference type="SUPFAM" id="SSF55785">
    <property type="entry name" value="PYP-like sensor domain (PAS domain)"/>
    <property type="match status" value="2"/>
</dbReference>
<evidence type="ECO:0000313" key="6">
    <source>
        <dbReference type="EMBL" id="SAL33334.1"/>
    </source>
</evidence>
<evidence type="ECO:0000259" key="2">
    <source>
        <dbReference type="PROSITE" id="PS50112"/>
    </source>
</evidence>
<dbReference type="RefSeq" id="WP_062085736.1">
    <property type="nucleotide sequence ID" value="NZ_FCOK02000017.1"/>
</dbReference>
<dbReference type="SMART" id="SM00091">
    <property type="entry name" value="PAS"/>
    <property type="match status" value="1"/>
</dbReference>
<dbReference type="PROSITE" id="PS50883">
    <property type="entry name" value="EAL"/>
    <property type="match status" value="1"/>
</dbReference>
<feature type="domain" description="GGDEF" evidence="5">
    <location>
        <begin position="539"/>
        <end position="671"/>
    </location>
</feature>
<dbReference type="InterPro" id="IPR000700">
    <property type="entry name" value="PAS-assoc_C"/>
</dbReference>
<protein>
    <submittedName>
        <fullName evidence="6">Diguanylate cyclase/phosphodiesterase with PAS/PAC and GAF sensor(S)</fullName>
    </submittedName>
</protein>
<dbReference type="FunFam" id="3.30.70.270:FF:000001">
    <property type="entry name" value="Diguanylate cyclase domain protein"/>
    <property type="match status" value="1"/>
</dbReference>
<dbReference type="CDD" id="cd01948">
    <property type="entry name" value="EAL"/>
    <property type="match status" value="1"/>
</dbReference>
<dbReference type="PANTHER" id="PTHR44757:SF2">
    <property type="entry name" value="BIOFILM ARCHITECTURE MAINTENANCE PROTEIN MBAA"/>
    <property type="match status" value="1"/>
</dbReference>
<accession>A0A158GMJ1</accession>
<dbReference type="SMART" id="SM00086">
    <property type="entry name" value="PAC"/>
    <property type="match status" value="1"/>
</dbReference>
<dbReference type="SUPFAM" id="SSF141868">
    <property type="entry name" value="EAL domain-like"/>
    <property type="match status" value="1"/>
</dbReference>
<dbReference type="EMBL" id="FCOK02000017">
    <property type="protein sequence ID" value="SAL33334.1"/>
    <property type="molecule type" value="Genomic_DNA"/>
</dbReference>
<dbReference type="PANTHER" id="PTHR44757">
    <property type="entry name" value="DIGUANYLATE CYCLASE DGCP"/>
    <property type="match status" value="1"/>
</dbReference>
<reference evidence="6 7" key="1">
    <citation type="submission" date="2016-01" db="EMBL/GenBank/DDBJ databases">
        <authorList>
            <person name="Oliw E.H."/>
        </authorList>
    </citation>
    <scope>NUCLEOTIDE SEQUENCE [LARGE SCALE GENOMIC DNA]</scope>
    <source>
        <strain evidence="6">LMG 27134</strain>
    </source>
</reference>
<dbReference type="Pfam" id="PF08448">
    <property type="entry name" value="PAS_4"/>
    <property type="match status" value="1"/>
</dbReference>
<feature type="domain" description="PAC" evidence="3">
    <location>
        <begin position="330"/>
        <end position="382"/>
    </location>
</feature>
<dbReference type="InterPro" id="IPR001610">
    <property type="entry name" value="PAC"/>
</dbReference>
<dbReference type="PROSITE" id="PS50112">
    <property type="entry name" value="PAS"/>
    <property type="match status" value="1"/>
</dbReference>
<evidence type="ECO:0000259" key="4">
    <source>
        <dbReference type="PROSITE" id="PS50883"/>
    </source>
</evidence>
<feature type="domain" description="PAS" evidence="2">
    <location>
        <begin position="379"/>
        <end position="456"/>
    </location>
</feature>
<dbReference type="Pfam" id="PF13426">
    <property type="entry name" value="PAS_9"/>
    <property type="match status" value="1"/>
</dbReference>
<dbReference type="Proteomes" id="UP000054683">
    <property type="component" value="Unassembled WGS sequence"/>
</dbReference>
<feature type="domain" description="PAC" evidence="3">
    <location>
        <begin position="455"/>
        <end position="507"/>
    </location>
</feature>
<feature type="domain" description="EAL" evidence="4">
    <location>
        <begin position="680"/>
        <end position="934"/>
    </location>
</feature>
<dbReference type="Gene3D" id="3.20.20.450">
    <property type="entry name" value="EAL domain"/>
    <property type="match status" value="1"/>
</dbReference>
<evidence type="ECO:0000259" key="3">
    <source>
        <dbReference type="PROSITE" id="PS50113"/>
    </source>
</evidence>
<keyword evidence="1" id="KW-0472">Membrane</keyword>
<evidence type="ECO:0000313" key="7">
    <source>
        <dbReference type="Proteomes" id="UP000054683"/>
    </source>
</evidence>
<proteinExistence type="predicted"/>
<dbReference type="SMART" id="SM00052">
    <property type="entry name" value="EAL"/>
    <property type="match status" value="1"/>
</dbReference>
<dbReference type="SUPFAM" id="SSF55073">
    <property type="entry name" value="Nucleotide cyclase"/>
    <property type="match status" value="1"/>
</dbReference>
<dbReference type="SMART" id="SM00267">
    <property type="entry name" value="GGDEF"/>
    <property type="match status" value="1"/>
</dbReference>
<dbReference type="CDD" id="cd00130">
    <property type="entry name" value="PAS"/>
    <property type="match status" value="1"/>
</dbReference>
<gene>
    <name evidence="6" type="ORF">AWB69_02965</name>
</gene>
<dbReference type="InterPro" id="IPR052155">
    <property type="entry name" value="Biofilm_reg_signaling"/>
</dbReference>
<dbReference type="InterPro" id="IPR000160">
    <property type="entry name" value="GGDEF_dom"/>
</dbReference>
<dbReference type="InterPro" id="IPR035965">
    <property type="entry name" value="PAS-like_dom_sf"/>
</dbReference>
<evidence type="ECO:0000259" key="5">
    <source>
        <dbReference type="PROSITE" id="PS50887"/>
    </source>
</evidence>